<accession>A0AAX3LIQ0</accession>
<geneLocation type="plasmid" evidence="2 3">
    <name>unnamed2</name>
</geneLocation>
<evidence type="ECO:0000256" key="1">
    <source>
        <dbReference type="SAM" id="Phobius"/>
    </source>
</evidence>
<dbReference type="AlphaFoldDB" id="A0AAX3LIQ0"/>
<gene>
    <name evidence="2" type="ORF">PHA72_27095</name>
</gene>
<keyword evidence="1" id="KW-0812">Transmembrane</keyword>
<feature type="transmembrane region" description="Helical" evidence="1">
    <location>
        <begin position="43"/>
        <end position="72"/>
    </location>
</feature>
<protein>
    <submittedName>
        <fullName evidence="2">Uncharacterized protein</fullName>
    </submittedName>
</protein>
<feature type="transmembrane region" description="Helical" evidence="1">
    <location>
        <begin position="12"/>
        <end position="31"/>
    </location>
</feature>
<keyword evidence="1" id="KW-1133">Transmembrane helix</keyword>
<dbReference type="RefSeq" id="WP_271661517.1">
    <property type="nucleotide sequence ID" value="NZ_CP116349.1"/>
</dbReference>
<proteinExistence type="predicted"/>
<organism evidence="2 3">
    <name type="scientific">Enterobacter ludwigii</name>
    <dbReference type="NCBI Taxonomy" id="299767"/>
    <lineage>
        <taxon>Bacteria</taxon>
        <taxon>Pseudomonadati</taxon>
        <taxon>Pseudomonadota</taxon>
        <taxon>Gammaproteobacteria</taxon>
        <taxon>Enterobacterales</taxon>
        <taxon>Enterobacteriaceae</taxon>
        <taxon>Enterobacter</taxon>
        <taxon>Enterobacter cloacae complex</taxon>
    </lineage>
</organism>
<dbReference type="EMBL" id="CP116349">
    <property type="protein sequence ID" value="WCE16193.1"/>
    <property type="molecule type" value="Genomic_DNA"/>
</dbReference>
<name>A0AAX3LIQ0_9ENTR</name>
<keyword evidence="3" id="KW-1185">Reference proteome</keyword>
<evidence type="ECO:0000313" key="3">
    <source>
        <dbReference type="Proteomes" id="UP001210538"/>
    </source>
</evidence>
<evidence type="ECO:0000313" key="2">
    <source>
        <dbReference type="EMBL" id="WCE16193.1"/>
    </source>
</evidence>
<keyword evidence="2" id="KW-0614">Plasmid</keyword>
<keyword evidence="1" id="KW-0472">Membrane</keyword>
<sequence>MKPVMMNKMKIAWVIVCLVITVTAGTIYWHYYQPSDGASFKQVLYAGFSTLAVTGCTAAVLLCFSCFCSVIAKAGT</sequence>
<reference evidence="2 3" key="1">
    <citation type="submission" date="2023-01" db="EMBL/GenBank/DDBJ databases">
        <title>Genome sequence resource and annotation of Enterobacter ludwigii, an economically important pathogen of seedling wilt with strawberry.</title>
        <authorList>
            <person name="Xie Y."/>
        </authorList>
    </citation>
    <scope>NUCLEOTIDE SEQUENCE [LARGE SCALE GENOMIC DNA]</scope>
    <source>
        <strain evidence="2 3">CM-TZ4</strain>
        <plasmid evidence="2 3">unnamed2</plasmid>
    </source>
</reference>
<dbReference type="Proteomes" id="UP001210538">
    <property type="component" value="Plasmid unnamed2"/>
</dbReference>